<feature type="coiled-coil region" evidence="1">
    <location>
        <begin position="226"/>
        <end position="260"/>
    </location>
</feature>
<dbReference type="EMBL" id="BK014839">
    <property type="protein sequence ID" value="DAD78074.1"/>
    <property type="molecule type" value="Genomic_DNA"/>
</dbReference>
<keyword evidence="1" id="KW-0175">Coiled coil</keyword>
<accession>A0A8S5M772</accession>
<dbReference type="GO" id="GO:0008233">
    <property type="term" value="F:peptidase activity"/>
    <property type="evidence" value="ECO:0007669"/>
    <property type="project" value="UniProtKB-KW"/>
</dbReference>
<reference evidence="2" key="1">
    <citation type="journal article" date="2021" name="Proc. Natl. Acad. Sci. U.S.A.">
        <title>A Catalog of Tens of Thousands of Viruses from Human Metagenomes Reveals Hidden Associations with Chronic Diseases.</title>
        <authorList>
            <person name="Tisza M.J."/>
            <person name="Buck C.B."/>
        </authorList>
    </citation>
    <scope>NUCLEOTIDE SEQUENCE</scope>
    <source>
        <strain evidence="2">Ctrgt10</strain>
    </source>
</reference>
<dbReference type="Pfam" id="PF03420">
    <property type="entry name" value="Peptidase_S77"/>
    <property type="match status" value="1"/>
</dbReference>
<keyword evidence="2" id="KW-0645">Protease</keyword>
<dbReference type="GO" id="GO:0006508">
    <property type="term" value="P:proteolysis"/>
    <property type="evidence" value="ECO:0007669"/>
    <property type="project" value="UniProtKB-KW"/>
</dbReference>
<sequence length="501" mass="56302">MAETKNIQQLTYDGSVKEDKHGKAILGVLEGPCADFVNATRNGRLYSQDLWEKVFDNPLIKEQFDCGGILGELDHPTDRDEIDTSKVAICMPEPPHKNNKGQLIARFDILDTPNGRIAKTLCDYGYRFGISSRGTGDVTEDLNGNEVVDPETYEFKCFDLVVLPAVKAARMKVVESLENTKSLKQALTEALDKADESDRKVMTETLSNLNIDLEEPIASESVDDVKDEMVIDLQEAMKAKQSLEAENRRLQEKLSVCYAKEMKLEEELQRYKSSVISLSDSAKKVKPLQVKVDSLTEALNAKENIVNTLNARIQKLTESVRAAETTKTKLNEEFSSKATSIKTKLEESLQQNVKLQEQVKEEKAKNSSLRERIETLHKDASLKANDYKESLTKASKIVEHYKQVANEASDYYISAKAATLGISAQEIKNRLAEKFTFDDVNTVCNDIRNYQLNVSKLPFDLKRSKIRVTESKETMTNAIKANQDDDIDDQLLGLANSIIKK</sequence>
<evidence type="ECO:0000256" key="1">
    <source>
        <dbReference type="SAM" id="Coils"/>
    </source>
</evidence>
<keyword evidence="2" id="KW-0378">Hydrolase</keyword>
<protein>
    <submittedName>
        <fullName evidence="2">Prohead core protein serine protease</fullName>
    </submittedName>
</protein>
<feature type="coiled-coil region" evidence="1">
    <location>
        <begin position="292"/>
        <end position="379"/>
    </location>
</feature>
<organism evidence="2">
    <name type="scientific">Siphoviridae sp. ctrgt10</name>
    <dbReference type="NCBI Taxonomy" id="2826479"/>
    <lineage>
        <taxon>Viruses</taxon>
        <taxon>Duplodnaviria</taxon>
        <taxon>Heunggongvirae</taxon>
        <taxon>Uroviricota</taxon>
        <taxon>Caudoviricetes</taxon>
    </lineage>
</organism>
<proteinExistence type="predicted"/>
<evidence type="ECO:0000313" key="2">
    <source>
        <dbReference type="EMBL" id="DAD78074.1"/>
    </source>
</evidence>
<dbReference type="InterPro" id="IPR005082">
    <property type="entry name" value="Peptidase_U9_T4_prohead"/>
</dbReference>
<name>A0A8S5M772_9CAUD</name>